<feature type="domain" description="Methyltransferase" evidence="1">
    <location>
        <begin position="47"/>
        <end position="145"/>
    </location>
</feature>
<dbReference type="Pfam" id="PF13649">
    <property type="entry name" value="Methyltransf_25"/>
    <property type="match status" value="1"/>
</dbReference>
<evidence type="ECO:0000313" key="2">
    <source>
        <dbReference type="EMBL" id="MDR7322427.1"/>
    </source>
</evidence>
<dbReference type="CDD" id="cd02440">
    <property type="entry name" value="AdoMet_MTases"/>
    <property type="match status" value="1"/>
</dbReference>
<name>A0AAE3ZP12_9ACTN</name>
<protein>
    <submittedName>
        <fullName evidence="2">Phospholipid N-methyltransferase</fullName>
    </submittedName>
</protein>
<dbReference type="SUPFAM" id="SSF53335">
    <property type="entry name" value="S-adenosyl-L-methionine-dependent methyltransferases"/>
    <property type="match status" value="1"/>
</dbReference>
<keyword evidence="3" id="KW-1185">Reference proteome</keyword>
<sequence length="205" mass="21879">MQSSTAPGAFVQRFLRNPARVGTPAATSAAVSRQMAAPIPEHGDPLVVELGAGTGAVTEWIQHRLGGRGHHLAIEIDPVFAGLLRDRYPTVDVAESDAGRLPALLAERGLGQADVVVSALPWTLFSDEQARGILTAVAASMAPHGAFTTITLSMGSRMPGARRFRDALGATFEEVTQSRTFWRNPPPAFVYEAHRPRQRGAAPHS</sequence>
<dbReference type="AlphaFoldDB" id="A0AAE3ZP12"/>
<proteinExistence type="predicted"/>
<organism evidence="2 3">
    <name type="scientific">Catenuloplanes niger</name>
    <dbReference type="NCBI Taxonomy" id="587534"/>
    <lineage>
        <taxon>Bacteria</taxon>
        <taxon>Bacillati</taxon>
        <taxon>Actinomycetota</taxon>
        <taxon>Actinomycetes</taxon>
        <taxon>Micromonosporales</taxon>
        <taxon>Micromonosporaceae</taxon>
        <taxon>Catenuloplanes</taxon>
    </lineage>
</organism>
<evidence type="ECO:0000259" key="1">
    <source>
        <dbReference type="Pfam" id="PF13649"/>
    </source>
</evidence>
<dbReference type="Proteomes" id="UP001183629">
    <property type="component" value="Unassembled WGS sequence"/>
</dbReference>
<comment type="caution">
    <text evidence="2">The sequence shown here is derived from an EMBL/GenBank/DDBJ whole genome shotgun (WGS) entry which is preliminary data.</text>
</comment>
<gene>
    <name evidence="2" type="ORF">J2S44_002677</name>
</gene>
<accession>A0AAE3ZP12</accession>
<dbReference type="InterPro" id="IPR041698">
    <property type="entry name" value="Methyltransf_25"/>
</dbReference>
<dbReference type="RefSeq" id="WP_310412802.1">
    <property type="nucleotide sequence ID" value="NZ_JAVDYC010000001.1"/>
</dbReference>
<dbReference type="EMBL" id="JAVDYC010000001">
    <property type="protein sequence ID" value="MDR7322427.1"/>
    <property type="molecule type" value="Genomic_DNA"/>
</dbReference>
<dbReference type="InterPro" id="IPR029063">
    <property type="entry name" value="SAM-dependent_MTases_sf"/>
</dbReference>
<evidence type="ECO:0000313" key="3">
    <source>
        <dbReference type="Proteomes" id="UP001183629"/>
    </source>
</evidence>
<reference evidence="2 3" key="1">
    <citation type="submission" date="2023-07" db="EMBL/GenBank/DDBJ databases">
        <title>Sequencing the genomes of 1000 actinobacteria strains.</title>
        <authorList>
            <person name="Klenk H.-P."/>
        </authorList>
    </citation>
    <scope>NUCLEOTIDE SEQUENCE [LARGE SCALE GENOMIC DNA]</scope>
    <source>
        <strain evidence="2 3">DSM 44711</strain>
    </source>
</reference>
<dbReference type="Gene3D" id="3.40.50.150">
    <property type="entry name" value="Vaccinia Virus protein VP39"/>
    <property type="match status" value="1"/>
</dbReference>